<reference evidence="4" key="1">
    <citation type="submission" date="2020-06" db="EMBL/GenBank/DDBJ databases">
        <authorList>
            <consortium name="Plant Systems Biology data submission"/>
        </authorList>
    </citation>
    <scope>NUCLEOTIDE SEQUENCE</scope>
    <source>
        <strain evidence="4">D6</strain>
    </source>
</reference>
<comment type="caution">
    <text evidence="4">The sequence shown here is derived from an EMBL/GenBank/DDBJ whole genome shotgun (WGS) entry which is preliminary data.</text>
</comment>
<dbReference type="Pfam" id="PF19250">
    <property type="entry name" value="DUF5898"/>
    <property type="match status" value="1"/>
</dbReference>
<proteinExistence type="predicted"/>
<gene>
    <name evidence="4" type="ORF">SEMRO_2659_G333920.1</name>
</gene>
<feature type="region of interest" description="Disordered" evidence="2">
    <location>
        <begin position="303"/>
        <end position="324"/>
    </location>
</feature>
<keyword evidence="1" id="KW-0067">ATP-binding</keyword>
<dbReference type="AlphaFoldDB" id="A0A9N8HWH8"/>
<feature type="binding site" evidence="1">
    <location>
        <position position="456"/>
    </location>
    <ligand>
        <name>ATP</name>
        <dbReference type="ChEBI" id="CHEBI:30616"/>
    </ligand>
</feature>
<evidence type="ECO:0000256" key="2">
    <source>
        <dbReference type="SAM" id="MobiDB-lite"/>
    </source>
</evidence>
<dbReference type="PROSITE" id="PS00107">
    <property type="entry name" value="PROTEIN_KINASE_ATP"/>
    <property type="match status" value="1"/>
</dbReference>
<dbReference type="InterPro" id="IPR017441">
    <property type="entry name" value="Protein_kinase_ATP_BS"/>
</dbReference>
<dbReference type="PANTHER" id="PTHR34871">
    <property type="entry name" value="DUF5898 DOMAIN-CONTAINING PROTEIN"/>
    <property type="match status" value="1"/>
</dbReference>
<feature type="domain" description="DUF5898" evidence="3">
    <location>
        <begin position="434"/>
        <end position="570"/>
    </location>
</feature>
<keyword evidence="5" id="KW-1185">Reference proteome</keyword>
<evidence type="ECO:0000259" key="3">
    <source>
        <dbReference type="Pfam" id="PF19250"/>
    </source>
</evidence>
<dbReference type="Proteomes" id="UP001153069">
    <property type="component" value="Unassembled WGS sequence"/>
</dbReference>
<accession>A0A9N8HWH8</accession>
<dbReference type="GO" id="GO:0005524">
    <property type="term" value="F:ATP binding"/>
    <property type="evidence" value="ECO:0007669"/>
    <property type="project" value="UniProtKB-UniRule"/>
</dbReference>
<dbReference type="PANTHER" id="PTHR34871:SF1">
    <property type="entry name" value="DUF5898 DOMAIN-CONTAINING PROTEIN"/>
    <property type="match status" value="1"/>
</dbReference>
<sequence length="631" mass="71184">MSLEVQGPAPATKKLKTSSPFEELLQKAKSLGMEFSKGALNGMNEKDLSSFIHLAEENKRQAEENKRQAEALAQHSEYSMSCLIKNTPEMALRSVGTENSHTGKSKHVEATSKQHKMNLESFDKVDKFPFHEPSSLLVKFRKNARKAQNTNHLVGSYHSESDVSGWITASLEDAQQLAQAATGRTFHVHHEFSLWSDRPDHLVLYDKARQDPIIAVEDKKPFRDGKKMTNHVRGQMFDYLMELRCLGHSAPFAVLSTFEESWLFWQDDEESNKIVESKDRLTEVKDKLGTDAISPTKLVAAEKKTPSPPELKNEVGTANDNTGTDSDLQSTFDACSRDKLLQTEVYSSKQLVPLLYTAIICGLARNPTAPRENYSSVRKSYDGIALQLNKSKYNWGHLRLSVGSPITFQGRGSSTRRTNRGPCSEGSFFAIEKLGRGDTSKVFDAYDHSGKRCAIKMYIKRGNVKRGNDENEKLQSLQDSKATGTDSCKREAKRLLEFYPFLQDEVYFEELNTFPCVVMPFFRPLSKEERQKFRSDEKLGKQVSGCLSALAKKGLKYHESDLRWRHIGYYDGGGDTGEKLVMFDLADLEEMEDTEKKKPGAFVVSQIDYLFKRLPDSEPEGQTETNGVQDA</sequence>
<organism evidence="4 5">
    <name type="scientific">Seminavis robusta</name>
    <dbReference type="NCBI Taxonomy" id="568900"/>
    <lineage>
        <taxon>Eukaryota</taxon>
        <taxon>Sar</taxon>
        <taxon>Stramenopiles</taxon>
        <taxon>Ochrophyta</taxon>
        <taxon>Bacillariophyta</taxon>
        <taxon>Bacillariophyceae</taxon>
        <taxon>Bacillariophycidae</taxon>
        <taxon>Naviculales</taxon>
        <taxon>Naviculaceae</taxon>
        <taxon>Seminavis</taxon>
    </lineage>
</organism>
<evidence type="ECO:0000313" key="5">
    <source>
        <dbReference type="Proteomes" id="UP001153069"/>
    </source>
</evidence>
<evidence type="ECO:0000313" key="4">
    <source>
        <dbReference type="EMBL" id="CAB9529883.1"/>
    </source>
</evidence>
<evidence type="ECO:0000256" key="1">
    <source>
        <dbReference type="PROSITE-ProRule" id="PRU10141"/>
    </source>
</evidence>
<name>A0A9N8HWH8_9STRA</name>
<keyword evidence="1" id="KW-0547">Nucleotide-binding</keyword>
<dbReference type="InterPro" id="IPR045417">
    <property type="entry name" value="DUF5898"/>
</dbReference>
<dbReference type="EMBL" id="CAICTM010002657">
    <property type="protein sequence ID" value="CAB9529883.1"/>
    <property type="molecule type" value="Genomic_DNA"/>
</dbReference>
<protein>
    <recommendedName>
        <fullName evidence="3">DUF5898 domain-containing protein</fullName>
    </recommendedName>
</protein>